<sequence>MEAETHSSMQTVDNSSIGLYASMGFSAGIIPMTHINPIFDNSLGSEGRVVKSSLYPMDHTIVSFVNPNTQQGTREVVTSKVLSKNCGVNVSRALREKSSKFKSGGSSRVMLLDVV</sequence>
<evidence type="ECO:0000313" key="1">
    <source>
        <dbReference type="EMBL" id="KAK9019045.1"/>
    </source>
</evidence>
<protein>
    <submittedName>
        <fullName evidence="1">Uncharacterized protein</fullName>
    </submittedName>
</protein>
<organism evidence="1 2">
    <name type="scientific">Hibiscus sabdariffa</name>
    <name type="common">roselle</name>
    <dbReference type="NCBI Taxonomy" id="183260"/>
    <lineage>
        <taxon>Eukaryota</taxon>
        <taxon>Viridiplantae</taxon>
        <taxon>Streptophyta</taxon>
        <taxon>Embryophyta</taxon>
        <taxon>Tracheophyta</taxon>
        <taxon>Spermatophyta</taxon>
        <taxon>Magnoliopsida</taxon>
        <taxon>eudicotyledons</taxon>
        <taxon>Gunneridae</taxon>
        <taxon>Pentapetalae</taxon>
        <taxon>rosids</taxon>
        <taxon>malvids</taxon>
        <taxon>Malvales</taxon>
        <taxon>Malvaceae</taxon>
        <taxon>Malvoideae</taxon>
        <taxon>Hibiscus</taxon>
    </lineage>
</organism>
<reference evidence="1 2" key="1">
    <citation type="journal article" date="2024" name="G3 (Bethesda)">
        <title>Genome assembly of Hibiscus sabdariffa L. provides insights into metabolisms of medicinal natural products.</title>
        <authorList>
            <person name="Kim T."/>
        </authorList>
    </citation>
    <scope>NUCLEOTIDE SEQUENCE [LARGE SCALE GENOMIC DNA]</scope>
    <source>
        <strain evidence="1">TK-2024</strain>
        <tissue evidence="1">Old leaves</tissue>
    </source>
</reference>
<dbReference type="Proteomes" id="UP001396334">
    <property type="component" value="Unassembled WGS sequence"/>
</dbReference>
<name>A0ABR2S1C5_9ROSI</name>
<keyword evidence="2" id="KW-1185">Reference proteome</keyword>
<proteinExistence type="predicted"/>
<accession>A0ABR2S1C5</accession>
<dbReference type="EMBL" id="JBBPBN010000018">
    <property type="protein sequence ID" value="KAK9019045.1"/>
    <property type="molecule type" value="Genomic_DNA"/>
</dbReference>
<gene>
    <name evidence="1" type="ORF">V6N11_034085</name>
</gene>
<evidence type="ECO:0000313" key="2">
    <source>
        <dbReference type="Proteomes" id="UP001396334"/>
    </source>
</evidence>
<comment type="caution">
    <text evidence="1">The sequence shown here is derived from an EMBL/GenBank/DDBJ whole genome shotgun (WGS) entry which is preliminary data.</text>
</comment>